<sequence length="170" mass="20326">MKSNDKRRYYPLRDPENPFKVTLTPITEEQYRSLYPEIWRIRNREQNHGRCMCPKHYLWKCDVQCDLCEYHAPDTISLDDPLPDGDGTLGDYVPDSRPSIEDIYADRDLLKRLIDRFRELDLDADRIIQMRLDNPKISDRKIAEALGRKQRTFADQMKRVCTELHRIENK</sequence>
<gene>
    <name evidence="1" type="ORF">BBG48_005665</name>
</gene>
<evidence type="ECO:0000313" key="2">
    <source>
        <dbReference type="Proteomes" id="UP000093352"/>
    </source>
</evidence>
<organism evidence="1 2">
    <name type="scientific">Criibacterium bergeronii</name>
    <dbReference type="NCBI Taxonomy" id="1871336"/>
    <lineage>
        <taxon>Bacteria</taxon>
        <taxon>Bacillati</taxon>
        <taxon>Bacillota</taxon>
        <taxon>Clostridia</taxon>
        <taxon>Peptostreptococcales</taxon>
        <taxon>Filifactoraceae</taxon>
        <taxon>Criibacterium</taxon>
    </lineage>
</organism>
<dbReference type="SUPFAM" id="SSF88659">
    <property type="entry name" value="Sigma3 and sigma4 domains of RNA polymerase sigma factors"/>
    <property type="match status" value="1"/>
</dbReference>
<accession>A0A371ILA9</accession>
<dbReference type="InterPro" id="IPR013324">
    <property type="entry name" value="RNA_pol_sigma_r3/r4-like"/>
</dbReference>
<keyword evidence="2" id="KW-1185">Reference proteome</keyword>
<name>A0A371ILA9_9FIRM</name>
<dbReference type="EMBL" id="MBEW02000009">
    <property type="protein sequence ID" value="RDY21271.1"/>
    <property type="molecule type" value="Genomic_DNA"/>
</dbReference>
<dbReference type="STRING" id="1871336.BBG48_03300"/>
<protein>
    <submittedName>
        <fullName evidence="1">Sigma-70 family RNA polymerase sigma factor</fullName>
    </submittedName>
</protein>
<dbReference type="Proteomes" id="UP000093352">
    <property type="component" value="Unassembled WGS sequence"/>
</dbReference>
<dbReference type="RefSeq" id="WP_068912753.1">
    <property type="nucleotide sequence ID" value="NZ_MBEW02000009.1"/>
</dbReference>
<evidence type="ECO:0000313" key="1">
    <source>
        <dbReference type="EMBL" id="RDY21271.1"/>
    </source>
</evidence>
<comment type="caution">
    <text evidence="1">The sequence shown here is derived from an EMBL/GenBank/DDBJ whole genome shotgun (WGS) entry which is preliminary data.</text>
</comment>
<dbReference type="AlphaFoldDB" id="A0A371ILA9"/>
<proteinExistence type="predicted"/>
<reference evidence="1 2" key="1">
    <citation type="journal article" date="2016" name="Genome Announc.">
        <title>Draft Genome Sequence of Criibacterium bergeronii gen. nov., sp. nov., Strain CCRI-22567T, Isolated from a Vaginal Sample from a Woman with Bacterial Vaginosis.</title>
        <authorList>
            <person name="Maheux A.F."/>
            <person name="Berube E."/>
            <person name="Boudreau D.K."/>
            <person name="Raymond F."/>
            <person name="Corbeil J."/>
            <person name="Roy P.H."/>
            <person name="Boissinot M."/>
            <person name="Omar R.F."/>
        </authorList>
    </citation>
    <scope>NUCLEOTIDE SEQUENCE [LARGE SCALE GENOMIC DNA]</scope>
    <source>
        <strain evidence="1 2">CCRI-22567</strain>
    </source>
</reference>